<evidence type="ECO:0008006" key="3">
    <source>
        <dbReference type="Google" id="ProtNLM"/>
    </source>
</evidence>
<protein>
    <recommendedName>
        <fullName evidence="3">Helicase C-terminal domain-containing protein</fullName>
    </recommendedName>
</protein>
<accession>A0A8A3PHU8</accession>
<dbReference type="Proteomes" id="UP000672032">
    <property type="component" value="Chromosome 4"/>
</dbReference>
<keyword evidence="2" id="KW-1185">Reference proteome</keyword>
<organism evidence="1 2">
    <name type="scientific">Monilinia vaccinii-corymbosi</name>
    <dbReference type="NCBI Taxonomy" id="61207"/>
    <lineage>
        <taxon>Eukaryota</taxon>
        <taxon>Fungi</taxon>
        <taxon>Dikarya</taxon>
        <taxon>Ascomycota</taxon>
        <taxon>Pezizomycotina</taxon>
        <taxon>Leotiomycetes</taxon>
        <taxon>Helotiales</taxon>
        <taxon>Sclerotiniaceae</taxon>
        <taxon>Monilinia</taxon>
    </lineage>
</organism>
<dbReference type="SUPFAM" id="SSF52540">
    <property type="entry name" value="P-loop containing nucleoside triphosphate hydrolases"/>
    <property type="match status" value="1"/>
</dbReference>
<dbReference type="InterPro" id="IPR027417">
    <property type="entry name" value="P-loop_NTPase"/>
</dbReference>
<reference evidence="1" key="1">
    <citation type="submission" date="2020-10" db="EMBL/GenBank/DDBJ databases">
        <title>Genome Sequence of Monilinia vaccinii-corymbosi Sheds Light on Mummy Berry Disease Infection of Blueberry and Mating Type.</title>
        <authorList>
            <person name="Yow A.G."/>
            <person name="Zhang Y."/>
            <person name="Bansal K."/>
            <person name="Eacker S.M."/>
            <person name="Sullivan S."/>
            <person name="Liachko I."/>
            <person name="Cubeta M.A."/>
            <person name="Rollins J.A."/>
            <person name="Ashrafi H."/>
        </authorList>
    </citation>
    <scope>NUCLEOTIDE SEQUENCE</scope>
    <source>
        <strain evidence="1">RL-1</strain>
    </source>
</reference>
<proteinExistence type="predicted"/>
<dbReference type="AlphaFoldDB" id="A0A8A3PHU8"/>
<dbReference type="Gene3D" id="3.40.50.300">
    <property type="entry name" value="P-loop containing nucleotide triphosphate hydrolases"/>
    <property type="match status" value="1"/>
</dbReference>
<dbReference type="OrthoDB" id="3438035at2759"/>
<dbReference type="EMBL" id="CP063408">
    <property type="protein sequence ID" value="QSZ34615.1"/>
    <property type="molecule type" value="Genomic_DNA"/>
</dbReference>
<name>A0A8A3PHU8_9HELO</name>
<evidence type="ECO:0000313" key="2">
    <source>
        <dbReference type="Proteomes" id="UP000672032"/>
    </source>
</evidence>
<gene>
    <name evidence="1" type="ORF">DSL72_006209</name>
</gene>
<sequence length="101" mass="11546">MPSQQDAILAILNALPTEQPIIAATSALRIRFDYPYIRFVIYIDTPEKATAFFQKSSRAERDRQKALSIVFLSATWKLPPERPLCLDHTAIQIYLAQMFCS</sequence>
<evidence type="ECO:0000313" key="1">
    <source>
        <dbReference type="EMBL" id="QSZ34615.1"/>
    </source>
</evidence>